<proteinExistence type="predicted"/>
<dbReference type="EMBL" id="BONG01000012">
    <property type="protein sequence ID" value="GIF89153.1"/>
    <property type="molecule type" value="Genomic_DNA"/>
</dbReference>
<sequence>MDKASLFDGATWRKSSSSDSGGCVEVAYANGHIGVRDTKDNGSGPVLVYTEREWTAFLAGAAKGEFTLEQLA</sequence>
<comment type="caution">
    <text evidence="3">The sequence shown here is derived from an EMBL/GenBank/DDBJ whole genome shotgun (WGS) entry which is preliminary data.</text>
</comment>
<name>A0A8J3JY77_9ACTN</name>
<reference evidence="3 4" key="1">
    <citation type="submission" date="2021-01" db="EMBL/GenBank/DDBJ databases">
        <title>Whole genome shotgun sequence of Catellatospora chokoriensis NBRC 107358.</title>
        <authorList>
            <person name="Komaki H."/>
            <person name="Tamura T."/>
        </authorList>
    </citation>
    <scope>NUCLEOTIDE SEQUENCE [LARGE SCALE GENOMIC DNA]</scope>
    <source>
        <strain evidence="3 4">NBRC 107358</strain>
    </source>
</reference>
<feature type="region of interest" description="Disordered" evidence="1">
    <location>
        <begin position="1"/>
        <end position="21"/>
    </location>
</feature>
<gene>
    <name evidence="3" type="ORF">Cch02nite_25970</name>
</gene>
<dbReference type="RefSeq" id="WP_191840150.1">
    <property type="nucleotide sequence ID" value="NZ_BAAALB010000002.1"/>
</dbReference>
<evidence type="ECO:0000313" key="3">
    <source>
        <dbReference type="EMBL" id="GIF89153.1"/>
    </source>
</evidence>
<protein>
    <recommendedName>
        <fullName evidence="2">DUF397 domain-containing protein</fullName>
    </recommendedName>
</protein>
<dbReference type="AlphaFoldDB" id="A0A8J3JY77"/>
<feature type="domain" description="DUF397" evidence="2">
    <location>
        <begin position="10"/>
        <end position="61"/>
    </location>
</feature>
<dbReference type="Proteomes" id="UP000619293">
    <property type="component" value="Unassembled WGS sequence"/>
</dbReference>
<evidence type="ECO:0000256" key="1">
    <source>
        <dbReference type="SAM" id="MobiDB-lite"/>
    </source>
</evidence>
<accession>A0A8J3JY77</accession>
<dbReference type="Pfam" id="PF04149">
    <property type="entry name" value="DUF397"/>
    <property type="match status" value="1"/>
</dbReference>
<dbReference type="InterPro" id="IPR007278">
    <property type="entry name" value="DUF397"/>
</dbReference>
<evidence type="ECO:0000259" key="2">
    <source>
        <dbReference type="Pfam" id="PF04149"/>
    </source>
</evidence>
<organism evidence="3 4">
    <name type="scientific">Catellatospora chokoriensis</name>
    <dbReference type="NCBI Taxonomy" id="310353"/>
    <lineage>
        <taxon>Bacteria</taxon>
        <taxon>Bacillati</taxon>
        <taxon>Actinomycetota</taxon>
        <taxon>Actinomycetes</taxon>
        <taxon>Micromonosporales</taxon>
        <taxon>Micromonosporaceae</taxon>
        <taxon>Catellatospora</taxon>
    </lineage>
</organism>
<keyword evidence="4" id="KW-1185">Reference proteome</keyword>
<evidence type="ECO:0000313" key="4">
    <source>
        <dbReference type="Proteomes" id="UP000619293"/>
    </source>
</evidence>